<dbReference type="InterPro" id="IPR038770">
    <property type="entry name" value="Na+/solute_symporter_sf"/>
</dbReference>
<dbReference type="GO" id="GO:1902600">
    <property type="term" value="P:proton transmembrane transport"/>
    <property type="evidence" value="ECO:0007669"/>
    <property type="project" value="InterPro"/>
</dbReference>
<keyword evidence="4 5" id="KW-0472">Membrane</keyword>
<dbReference type="PANTHER" id="PTHR43021">
    <property type="entry name" value="NA(+)/H(+) ANTIPORTER-RELATED"/>
    <property type="match status" value="1"/>
</dbReference>
<feature type="transmembrane region" description="Helical" evidence="5">
    <location>
        <begin position="226"/>
        <end position="247"/>
    </location>
</feature>
<comment type="subcellular location">
    <subcellularLocation>
        <location evidence="1">Membrane</location>
        <topology evidence="1">Multi-pass membrane protein</topology>
    </subcellularLocation>
</comment>
<feature type="transmembrane region" description="Helical" evidence="5">
    <location>
        <begin position="340"/>
        <end position="362"/>
    </location>
</feature>
<evidence type="ECO:0000256" key="5">
    <source>
        <dbReference type="SAM" id="Phobius"/>
    </source>
</evidence>
<feature type="domain" description="Cation/H+ exchanger transmembrane" evidence="6">
    <location>
        <begin position="217"/>
        <end position="430"/>
    </location>
</feature>
<feature type="transmembrane region" description="Helical" evidence="5">
    <location>
        <begin position="308"/>
        <end position="328"/>
    </location>
</feature>
<dbReference type="Gene3D" id="1.20.1530.20">
    <property type="match status" value="2"/>
</dbReference>
<reference evidence="7 8" key="1">
    <citation type="journal article" date="2007" name="Proc. Natl. Acad. Sci. U.S.A.">
        <title>The tiny eukaryote Ostreococcus provides genomic insights into the paradox of plankton speciation.</title>
        <authorList>
            <person name="Palenik B."/>
            <person name="Grimwood J."/>
            <person name="Aerts A."/>
            <person name="Rouze P."/>
            <person name="Salamov A."/>
            <person name="Putnam N."/>
            <person name="Dupont C."/>
            <person name="Jorgensen R."/>
            <person name="Derelle E."/>
            <person name="Rombauts S."/>
            <person name="Zhou K."/>
            <person name="Otillar R."/>
            <person name="Merchant S.S."/>
            <person name="Podell S."/>
            <person name="Gaasterland T."/>
            <person name="Napoli C."/>
            <person name="Gendler K."/>
            <person name="Manuell A."/>
            <person name="Tai V."/>
            <person name="Vallon O."/>
            <person name="Piganeau G."/>
            <person name="Jancek S."/>
            <person name="Heijde M."/>
            <person name="Jabbari K."/>
            <person name="Bowler C."/>
            <person name="Lohr M."/>
            <person name="Robbens S."/>
            <person name="Werner G."/>
            <person name="Dubchak I."/>
            <person name="Pazour G.J."/>
            <person name="Ren Q."/>
            <person name="Paulsen I."/>
            <person name="Delwiche C."/>
            <person name="Schmutz J."/>
            <person name="Rokhsar D."/>
            <person name="Van de Peer Y."/>
            <person name="Moreau H."/>
            <person name="Grigoriev I.V."/>
        </authorList>
    </citation>
    <scope>NUCLEOTIDE SEQUENCE [LARGE SCALE GENOMIC DNA]</scope>
    <source>
        <strain evidence="7 8">CCE9901</strain>
    </source>
</reference>
<dbReference type="RefSeq" id="XP_001420921.1">
    <property type="nucleotide sequence ID" value="XM_001420884.1"/>
</dbReference>
<dbReference type="GO" id="GO:0016020">
    <property type="term" value="C:membrane"/>
    <property type="evidence" value="ECO:0007669"/>
    <property type="project" value="UniProtKB-SubCell"/>
</dbReference>
<dbReference type="OMA" id="TQWETSH"/>
<evidence type="ECO:0000256" key="4">
    <source>
        <dbReference type="ARBA" id="ARBA00023136"/>
    </source>
</evidence>
<sequence>MNKHAKTPKITGYLLAGVAFGRHGLGALSAAGSRRLWLVDNGCLACIGVAAGSEVVLSEVRKTLRVTMVTIASVACCCWCATFGAFDAIFAQRVEFLQGLTERHVAAVGSLLGTLSLARSPASAMAVINECEASGPYCAHILSTTVLKDVLVVALFAINVELVALSGLDFHNIISDAATMALGGEIASNTTRDVGASAAARRLLVNLKPATQWETSHPITKLLQPIVRVIGAAIAGIIAGVLLGRLLKPTSLAARWKNIRVGCIVCGAAAIFVSSEHLGLEPLLVCVAAGLTAANRKHTNGAHEREELHAAIAIVTPAVNLLFFTLAGASLRLENVYNSIVIAVGLVIVRLLGLYCATAISARILKAPAVSDITGERRKNIEWMGHVTQAGVALGLSRTVAARFPYWGPAFSTLAVSVIVINLFIGPVLFRASIELMNESHSTLNAALERIVATPKRAVEAPATGSPSL</sequence>
<protein>
    <submittedName>
        <fullName evidence="7">Conserved hypothetical</fullName>
    </submittedName>
</protein>
<dbReference type="STRING" id="436017.A4S6C8"/>
<keyword evidence="2 5" id="KW-0812">Transmembrane</keyword>
<dbReference type="Pfam" id="PF00999">
    <property type="entry name" value="Na_H_Exchanger"/>
    <property type="match status" value="1"/>
</dbReference>
<dbReference type="eggNOG" id="ENOG502QRM4">
    <property type="taxonomic scope" value="Eukaryota"/>
</dbReference>
<evidence type="ECO:0000256" key="3">
    <source>
        <dbReference type="ARBA" id="ARBA00022989"/>
    </source>
</evidence>
<dbReference type="OrthoDB" id="119067at2759"/>
<dbReference type="KEGG" id="olu:OSTLU_88925"/>
<feature type="transmembrane region" description="Helical" evidence="5">
    <location>
        <begin position="406"/>
        <end position="430"/>
    </location>
</feature>
<dbReference type="HOGENOM" id="CLU_031031_2_0_1"/>
<evidence type="ECO:0000313" key="7">
    <source>
        <dbReference type="EMBL" id="ABO99214.1"/>
    </source>
</evidence>
<proteinExistence type="predicted"/>
<organism evidence="7 8">
    <name type="scientific">Ostreococcus lucimarinus (strain CCE9901)</name>
    <dbReference type="NCBI Taxonomy" id="436017"/>
    <lineage>
        <taxon>Eukaryota</taxon>
        <taxon>Viridiplantae</taxon>
        <taxon>Chlorophyta</taxon>
        <taxon>Mamiellophyceae</taxon>
        <taxon>Mamiellales</taxon>
        <taxon>Bathycoccaceae</taxon>
        <taxon>Ostreococcus</taxon>
    </lineage>
</organism>
<evidence type="ECO:0000256" key="1">
    <source>
        <dbReference type="ARBA" id="ARBA00004141"/>
    </source>
</evidence>
<evidence type="ECO:0000259" key="6">
    <source>
        <dbReference type="Pfam" id="PF00999"/>
    </source>
</evidence>
<dbReference type="GeneID" id="5005029"/>
<dbReference type="EMBL" id="CP000593">
    <property type="protein sequence ID" value="ABO99214.1"/>
    <property type="molecule type" value="Genomic_DNA"/>
</dbReference>
<dbReference type="AlphaFoldDB" id="A4S6C8"/>
<dbReference type="PANTHER" id="PTHR43021:SF2">
    <property type="entry name" value="CATION_H+ EXCHANGER DOMAIN-CONTAINING PROTEIN"/>
    <property type="match status" value="1"/>
</dbReference>
<gene>
    <name evidence="7" type="ORF">OSTLU_88925</name>
</gene>
<accession>A4S6C8</accession>
<keyword evidence="3 5" id="KW-1133">Transmembrane helix</keyword>
<dbReference type="GO" id="GO:0015297">
    <property type="term" value="F:antiporter activity"/>
    <property type="evidence" value="ECO:0007669"/>
    <property type="project" value="InterPro"/>
</dbReference>
<dbReference type="Proteomes" id="UP000001568">
    <property type="component" value="Chromosome 13"/>
</dbReference>
<feature type="transmembrane region" description="Helical" evidence="5">
    <location>
        <begin position="69"/>
        <end position="91"/>
    </location>
</feature>
<keyword evidence="8" id="KW-1185">Reference proteome</keyword>
<dbReference type="InterPro" id="IPR006153">
    <property type="entry name" value="Cation/H_exchanger_TM"/>
</dbReference>
<evidence type="ECO:0000256" key="2">
    <source>
        <dbReference type="ARBA" id="ARBA00022692"/>
    </source>
</evidence>
<dbReference type="Gramene" id="ABO99214">
    <property type="protein sequence ID" value="ABO99214"/>
    <property type="gene ID" value="OSTLU_88925"/>
</dbReference>
<evidence type="ECO:0000313" key="8">
    <source>
        <dbReference type="Proteomes" id="UP000001568"/>
    </source>
</evidence>
<name>A4S6C8_OSTLU</name>